<dbReference type="PANTHER" id="PTHR43244">
    <property type="match status" value="1"/>
</dbReference>
<dbReference type="InterPro" id="IPR011251">
    <property type="entry name" value="Luciferase-like_dom"/>
</dbReference>
<dbReference type="Pfam" id="PF00296">
    <property type="entry name" value="Bac_luciferase"/>
    <property type="match status" value="1"/>
</dbReference>
<dbReference type="AlphaFoldDB" id="A0A6J6M9U7"/>
<evidence type="ECO:0000313" key="2">
    <source>
        <dbReference type="EMBL" id="CAB4670950.1"/>
    </source>
</evidence>
<reference evidence="2" key="1">
    <citation type="submission" date="2020-05" db="EMBL/GenBank/DDBJ databases">
        <authorList>
            <person name="Chiriac C."/>
            <person name="Salcher M."/>
            <person name="Ghai R."/>
            <person name="Kavagutti S V."/>
        </authorList>
    </citation>
    <scope>NUCLEOTIDE SEQUENCE</scope>
</reference>
<dbReference type="Gene3D" id="3.20.20.30">
    <property type="entry name" value="Luciferase-like domain"/>
    <property type="match status" value="1"/>
</dbReference>
<accession>A0A6J6M9U7</accession>
<dbReference type="GO" id="GO:0016705">
    <property type="term" value="F:oxidoreductase activity, acting on paired donors, with incorporation or reduction of molecular oxygen"/>
    <property type="evidence" value="ECO:0007669"/>
    <property type="project" value="InterPro"/>
</dbReference>
<feature type="domain" description="Luciferase-like" evidence="1">
    <location>
        <begin position="12"/>
        <end position="305"/>
    </location>
</feature>
<evidence type="ECO:0000259" key="1">
    <source>
        <dbReference type="Pfam" id="PF00296"/>
    </source>
</evidence>
<dbReference type="InterPro" id="IPR050564">
    <property type="entry name" value="F420-G6PD/mer"/>
</dbReference>
<dbReference type="CDD" id="cd01097">
    <property type="entry name" value="Tetrahydromethanopterin_reductase"/>
    <property type="match status" value="1"/>
</dbReference>
<dbReference type="EMBL" id="CAEZWM010000232">
    <property type="protein sequence ID" value="CAB4670950.1"/>
    <property type="molecule type" value="Genomic_DNA"/>
</dbReference>
<proteinExistence type="predicted"/>
<dbReference type="SUPFAM" id="SSF51679">
    <property type="entry name" value="Bacterial luciferase-like"/>
    <property type="match status" value="1"/>
</dbReference>
<gene>
    <name evidence="2" type="ORF">UFOPK2242_01455</name>
</gene>
<dbReference type="InterPro" id="IPR036661">
    <property type="entry name" value="Luciferase-like_sf"/>
</dbReference>
<organism evidence="2">
    <name type="scientific">freshwater metagenome</name>
    <dbReference type="NCBI Taxonomy" id="449393"/>
    <lineage>
        <taxon>unclassified sequences</taxon>
        <taxon>metagenomes</taxon>
        <taxon>ecological metagenomes</taxon>
    </lineage>
</organism>
<dbReference type="PANTHER" id="PTHR43244:SF2">
    <property type="entry name" value="CONSERVED HYPOTHETICAL ALANINE AND PROLINE-RICH PROTEIN"/>
    <property type="match status" value="1"/>
</dbReference>
<dbReference type="NCBIfam" id="TIGR03617">
    <property type="entry name" value="F420_MSMEG_2256"/>
    <property type="match status" value="1"/>
</dbReference>
<sequence>MKVDAPLVALGLNSVPEMARKIESLGYDGAFTFEGPHDPFFPLALAAEHTEHIELMTAVAIAFARNPMTIANISRDLNDLSGGRMITGLGSQVKPHIERRFSMPWSQPAARMREFVLALQAIWSAWQDRTPLHFEGEHYRHTLMTPFFDPGPSEFGKPRVHLAGVGPAMTEVAGEVADGFLIHPFSTPEFVRDVTLPALTRGAERAGRSVEDLELTWPVMVISGETDEAFATAELIVRTQIAFYASTPAYRVVLEHHGLGEIQGVLHRMTREGNWADMPGIINDEVLDLFAVRGELKKVAPGLLERTLGVVNRVSINAPYESDPGAWSQVVAEIKATL</sequence>
<name>A0A6J6M9U7_9ZZZZ</name>
<protein>
    <submittedName>
        <fullName evidence="2">Unannotated protein</fullName>
    </submittedName>
</protein>
<dbReference type="InterPro" id="IPR019919">
    <property type="entry name" value="Lucif-like_OxRdtase_MSMEG_2256"/>
</dbReference>